<dbReference type="InterPro" id="IPR011008">
    <property type="entry name" value="Dimeric_a/b-barrel"/>
</dbReference>
<evidence type="ECO:0000313" key="6">
    <source>
        <dbReference type="Proteomes" id="UP000199239"/>
    </source>
</evidence>
<dbReference type="Gene3D" id="1.10.10.10">
    <property type="entry name" value="Winged helix-like DNA-binding domain superfamily/Winged helix DNA-binding domain"/>
    <property type="match status" value="1"/>
</dbReference>
<evidence type="ECO:0000256" key="3">
    <source>
        <dbReference type="ARBA" id="ARBA00023163"/>
    </source>
</evidence>
<keyword evidence="1" id="KW-0805">Transcription regulation</keyword>
<dbReference type="InterPro" id="IPR036388">
    <property type="entry name" value="WH-like_DNA-bd_sf"/>
</dbReference>
<protein>
    <submittedName>
        <fullName evidence="5">Transcriptional regulator, AsnC family</fullName>
    </submittedName>
</protein>
<proteinExistence type="predicted"/>
<sequence>MDPLNIRIIEALQKRGNLTHAELADIVGSTPSTCLRRVRELRKSGVLAQSTYLASAAKLGRGLKALITVTTRDHTRRDRDALAKSIKAEPAISSAYGVTGELDAILIGNFHDMVEYQEVCDRLFDGDEKVVRYTTHFISETYKDQTAIPCDILREQAGAGG</sequence>
<dbReference type="PROSITE" id="PS00519">
    <property type="entry name" value="HTH_ASNC_1"/>
    <property type="match status" value="1"/>
</dbReference>
<dbReference type="Pfam" id="PF01037">
    <property type="entry name" value="AsnC_trans_reg"/>
    <property type="match status" value="1"/>
</dbReference>
<name>A0A1I6VRI6_9RHOB</name>
<dbReference type="AlphaFoldDB" id="A0A1I6VRI6"/>
<dbReference type="STRING" id="394264.SAMN04488040_3515"/>
<gene>
    <name evidence="5" type="ORF">SAMN04488040_3515</name>
</gene>
<dbReference type="InterPro" id="IPR019887">
    <property type="entry name" value="Tscrpt_reg_AsnC/Lrp_C"/>
</dbReference>
<dbReference type="Gene3D" id="3.30.70.920">
    <property type="match status" value="1"/>
</dbReference>
<dbReference type="OrthoDB" id="7856348at2"/>
<dbReference type="GO" id="GO:0043565">
    <property type="term" value="F:sequence-specific DNA binding"/>
    <property type="evidence" value="ECO:0007669"/>
    <property type="project" value="InterPro"/>
</dbReference>
<dbReference type="InterPro" id="IPR019888">
    <property type="entry name" value="Tscrpt_reg_AsnC-like"/>
</dbReference>
<dbReference type="SMART" id="SM00344">
    <property type="entry name" value="HTH_ASNC"/>
    <property type="match status" value="1"/>
</dbReference>
<keyword evidence="3" id="KW-0804">Transcription</keyword>
<organism evidence="5 6">
    <name type="scientific">Sulfitobacter marinus</name>
    <dbReference type="NCBI Taxonomy" id="394264"/>
    <lineage>
        <taxon>Bacteria</taxon>
        <taxon>Pseudomonadati</taxon>
        <taxon>Pseudomonadota</taxon>
        <taxon>Alphaproteobacteria</taxon>
        <taxon>Rhodobacterales</taxon>
        <taxon>Roseobacteraceae</taxon>
        <taxon>Sulfitobacter</taxon>
    </lineage>
</organism>
<dbReference type="PRINTS" id="PR00033">
    <property type="entry name" value="HTHASNC"/>
</dbReference>
<dbReference type="PANTHER" id="PTHR30154">
    <property type="entry name" value="LEUCINE-RESPONSIVE REGULATORY PROTEIN"/>
    <property type="match status" value="1"/>
</dbReference>
<evidence type="ECO:0000313" key="5">
    <source>
        <dbReference type="EMBL" id="SFT16297.1"/>
    </source>
</evidence>
<dbReference type="RefSeq" id="WP_093917689.1">
    <property type="nucleotide sequence ID" value="NZ_FPAJ01000009.1"/>
</dbReference>
<dbReference type="PROSITE" id="PS50956">
    <property type="entry name" value="HTH_ASNC_2"/>
    <property type="match status" value="1"/>
</dbReference>
<accession>A0A1I6VRI6</accession>
<dbReference type="GO" id="GO:0005829">
    <property type="term" value="C:cytosol"/>
    <property type="evidence" value="ECO:0007669"/>
    <property type="project" value="TreeGrafter"/>
</dbReference>
<evidence type="ECO:0000256" key="1">
    <source>
        <dbReference type="ARBA" id="ARBA00023015"/>
    </source>
</evidence>
<dbReference type="SUPFAM" id="SSF46785">
    <property type="entry name" value="Winged helix' DNA-binding domain"/>
    <property type="match status" value="1"/>
</dbReference>
<evidence type="ECO:0000256" key="2">
    <source>
        <dbReference type="ARBA" id="ARBA00023125"/>
    </source>
</evidence>
<dbReference type="GO" id="GO:0006355">
    <property type="term" value="P:regulation of DNA-templated transcription"/>
    <property type="evidence" value="ECO:0007669"/>
    <property type="project" value="UniProtKB-ARBA"/>
</dbReference>
<dbReference type="GO" id="GO:0043200">
    <property type="term" value="P:response to amino acid"/>
    <property type="evidence" value="ECO:0007669"/>
    <property type="project" value="TreeGrafter"/>
</dbReference>
<keyword evidence="2" id="KW-0238">DNA-binding</keyword>
<dbReference type="SUPFAM" id="SSF54909">
    <property type="entry name" value="Dimeric alpha+beta barrel"/>
    <property type="match status" value="1"/>
</dbReference>
<dbReference type="PANTHER" id="PTHR30154:SF34">
    <property type="entry name" value="TRANSCRIPTIONAL REGULATOR AZLB"/>
    <property type="match status" value="1"/>
</dbReference>
<feature type="domain" description="HTH asnC-type" evidence="4">
    <location>
        <begin position="1"/>
        <end position="62"/>
    </location>
</feature>
<dbReference type="InterPro" id="IPR011991">
    <property type="entry name" value="ArsR-like_HTH"/>
</dbReference>
<dbReference type="Pfam" id="PF13412">
    <property type="entry name" value="HTH_24"/>
    <property type="match status" value="1"/>
</dbReference>
<evidence type="ECO:0000259" key="4">
    <source>
        <dbReference type="PROSITE" id="PS50956"/>
    </source>
</evidence>
<dbReference type="EMBL" id="FPAJ01000009">
    <property type="protein sequence ID" value="SFT16297.1"/>
    <property type="molecule type" value="Genomic_DNA"/>
</dbReference>
<dbReference type="CDD" id="cd00090">
    <property type="entry name" value="HTH_ARSR"/>
    <property type="match status" value="1"/>
</dbReference>
<reference evidence="6" key="1">
    <citation type="submission" date="2016-10" db="EMBL/GenBank/DDBJ databases">
        <authorList>
            <person name="Varghese N."/>
            <person name="Submissions S."/>
        </authorList>
    </citation>
    <scope>NUCLEOTIDE SEQUENCE [LARGE SCALE GENOMIC DNA]</scope>
    <source>
        <strain evidence="6">DSM 23422</strain>
    </source>
</reference>
<keyword evidence="6" id="KW-1185">Reference proteome</keyword>
<dbReference type="InterPro" id="IPR000485">
    <property type="entry name" value="AsnC-type_HTH_dom"/>
</dbReference>
<dbReference type="InterPro" id="IPR019885">
    <property type="entry name" value="Tscrpt_reg_HTH_AsnC-type_CS"/>
</dbReference>
<dbReference type="InterPro" id="IPR036390">
    <property type="entry name" value="WH_DNA-bd_sf"/>
</dbReference>
<dbReference type="Proteomes" id="UP000199239">
    <property type="component" value="Unassembled WGS sequence"/>
</dbReference>